<proteinExistence type="inferred from homology"/>
<dbReference type="AlphaFoldDB" id="A0AA88VDS6"/>
<keyword evidence="5" id="KW-1185">Reference proteome</keyword>
<evidence type="ECO:0000313" key="4">
    <source>
        <dbReference type="EMBL" id="KAK3006805.1"/>
    </source>
</evidence>
<dbReference type="Proteomes" id="UP001188597">
    <property type="component" value="Unassembled WGS sequence"/>
</dbReference>
<evidence type="ECO:0000256" key="2">
    <source>
        <dbReference type="SAM" id="MobiDB-lite"/>
    </source>
</evidence>
<protein>
    <recommendedName>
        <fullName evidence="3">SKI-interacting protein SKIP SNW domain-containing protein</fullName>
    </recommendedName>
</protein>
<accession>A0AA88VDS6</accession>
<dbReference type="EMBL" id="JAVXUP010001948">
    <property type="protein sequence ID" value="KAK3006805.1"/>
    <property type="molecule type" value="Genomic_DNA"/>
</dbReference>
<evidence type="ECO:0000259" key="3">
    <source>
        <dbReference type="Pfam" id="PF02731"/>
    </source>
</evidence>
<dbReference type="Pfam" id="PF02731">
    <property type="entry name" value="SKIP_SNW"/>
    <property type="match status" value="1"/>
</dbReference>
<dbReference type="PANTHER" id="PTHR12096">
    <property type="entry name" value="NUCLEAR PROTEIN SKIP-RELATED"/>
    <property type="match status" value="1"/>
</dbReference>
<feature type="compositionally biased region" description="Basic and acidic residues" evidence="2">
    <location>
        <begin position="305"/>
        <end position="333"/>
    </location>
</feature>
<comment type="caution">
    <text evidence="4">The sequence shown here is derived from an EMBL/GenBank/DDBJ whole genome shotgun (WGS) entry which is preliminary data.</text>
</comment>
<evidence type="ECO:0000313" key="5">
    <source>
        <dbReference type="Proteomes" id="UP001188597"/>
    </source>
</evidence>
<gene>
    <name evidence="4" type="ORF">RJ639_015766</name>
</gene>
<dbReference type="InterPro" id="IPR004015">
    <property type="entry name" value="SKI-int_prot_SKIP_SNW-dom"/>
</dbReference>
<dbReference type="InterPro" id="IPR017862">
    <property type="entry name" value="SKI-int_prot_SKIP"/>
</dbReference>
<organism evidence="4 5">
    <name type="scientific">Escallonia herrerae</name>
    <dbReference type="NCBI Taxonomy" id="1293975"/>
    <lineage>
        <taxon>Eukaryota</taxon>
        <taxon>Viridiplantae</taxon>
        <taxon>Streptophyta</taxon>
        <taxon>Embryophyta</taxon>
        <taxon>Tracheophyta</taxon>
        <taxon>Spermatophyta</taxon>
        <taxon>Magnoliopsida</taxon>
        <taxon>eudicotyledons</taxon>
        <taxon>Gunneridae</taxon>
        <taxon>Pentapetalae</taxon>
        <taxon>asterids</taxon>
        <taxon>campanulids</taxon>
        <taxon>Escalloniales</taxon>
        <taxon>Escalloniaceae</taxon>
        <taxon>Escallonia</taxon>
    </lineage>
</organism>
<reference evidence="4" key="1">
    <citation type="submission" date="2022-12" db="EMBL/GenBank/DDBJ databases">
        <title>Draft genome assemblies for two species of Escallonia (Escalloniales).</title>
        <authorList>
            <person name="Chanderbali A."/>
            <person name="Dervinis C."/>
            <person name="Anghel I."/>
            <person name="Soltis D."/>
            <person name="Soltis P."/>
            <person name="Zapata F."/>
        </authorList>
    </citation>
    <scope>NUCLEOTIDE SEQUENCE</scope>
    <source>
        <strain evidence="4">UCBG64.0493</strain>
        <tissue evidence="4">Leaf</tissue>
    </source>
</reference>
<comment type="similarity">
    <text evidence="1">Belongs to the SNW family.</text>
</comment>
<name>A0AA88VDS6_9ASTE</name>
<feature type="region of interest" description="Disordered" evidence="2">
    <location>
        <begin position="261"/>
        <end position="333"/>
    </location>
</feature>
<feature type="domain" description="SKI-interacting protein SKIP SNW" evidence="3">
    <location>
        <begin position="120"/>
        <end position="279"/>
    </location>
</feature>
<evidence type="ECO:0000256" key="1">
    <source>
        <dbReference type="ARBA" id="ARBA00010197"/>
    </source>
</evidence>
<dbReference type="GO" id="GO:0000398">
    <property type="term" value="P:mRNA splicing, via spliceosome"/>
    <property type="evidence" value="ECO:0007669"/>
    <property type="project" value="InterPro"/>
</dbReference>
<dbReference type="GO" id="GO:0005681">
    <property type="term" value="C:spliceosomal complex"/>
    <property type="evidence" value="ECO:0007669"/>
    <property type="project" value="InterPro"/>
</dbReference>
<sequence length="333" mass="37765">MAALKELLPPAKSTGKSHYDLSNDPWFKQRYSAAEAERSEVVKANPVPLYLKRESFRPSKPQDFGDGGAFPEIHYPQFPLDMGRKRDVNLGQKTLPVGVDKHWLSAAQPKNVPTQSSDSKFIKYKPSQQSAAFNSGECERIIRMVEMPVDPLEPPKFKYKRVPKASGSPPVLIMHSPPRPVTVKDQQDWEIPPCISNWKNPKGYTIPLDKRLAADGRGLQEVQINDNFAKLSEALYVAEQKAREAVEMRSKVQKERILKEKERKEQELRALAQKARSERTGAAPAAAVSMPSDRSIMDVDDMGGDYERKKERNAPRETKDEREERLKREGKDS</sequence>